<proteinExistence type="predicted"/>
<dbReference type="EMBL" id="CP069103">
    <property type="protein sequence ID" value="QSS52801.1"/>
    <property type="molecule type" value="Genomic_DNA"/>
</dbReference>
<evidence type="ECO:0000313" key="1">
    <source>
        <dbReference type="EMBL" id="QSS52801.1"/>
    </source>
</evidence>
<dbReference type="AlphaFoldDB" id="A0A8A1LFZ1"/>
<dbReference type="Proteomes" id="UP000663419">
    <property type="component" value="Chromosome 2"/>
</dbReference>
<dbReference type="VEuPathDB" id="FungiDB:I7I53_08545"/>
<evidence type="ECO:0000313" key="2">
    <source>
        <dbReference type="Proteomes" id="UP000663419"/>
    </source>
</evidence>
<sequence>MPVCLLFPFPFFFLNERAGPIIVTSMFTIDKVFAVYRTNLQAIRLGDKVAQVSRIERTKNTKELSNYKGFKLVMVEASLMHAGMGLSRCGLNSSCRCCDCLYNGLLIIVNLVH</sequence>
<protein>
    <submittedName>
        <fullName evidence="1">Uncharacterized protein</fullName>
    </submittedName>
</protein>
<accession>A0A8A1LFZ1</accession>
<name>A0A8A1LFZ1_AJEC8</name>
<reference evidence="1" key="1">
    <citation type="submission" date="2021-01" db="EMBL/GenBank/DDBJ databases">
        <title>Chromosome-level genome assembly of a human fungal pathogen reveals clustering of transcriptionally co-regulated genes.</title>
        <authorList>
            <person name="Voorhies M."/>
            <person name="Cohen S."/>
            <person name="Shea T.P."/>
            <person name="Petrus S."/>
            <person name="Munoz J.F."/>
            <person name="Poplawski S."/>
            <person name="Goldman W.E."/>
            <person name="Michael T."/>
            <person name="Cuomo C.A."/>
            <person name="Sil A."/>
            <person name="Beyhan S."/>
        </authorList>
    </citation>
    <scope>NUCLEOTIDE SEQUENCE</scope>
    <source>
        <strain evidence="1">H88</strain>
    </source>
</reference>
<gene>
    <name evidence="1" type="ORF">I7I53_08545</name>
</gene>
<organism evidence="1 2">
    <name type="scientific">Ajellomyces capsulatus (strain H88)</name>
    <name type="common">Darling's disease fungus</name>
    <name type="synonym">Histoplasma capsulatum</name>
    <dbReference type="NCBI Taxonomy" id="544711"/>
    <lineage>
        <taxon>Eukaryota</taxon>
        <taxon>Fungi</taxon>
        <taxon>Dikarya</taxon>
        <taxon>Ascomycota</taxon>
        <taxon>Pezizomycotina</taxon>
        <taxon>Eurotiomycetes</taxon>
        <taxon>Eurotiomycetidae</taxon>
        <taxon>Onygenales</taxon>
        <taxon>Ajellomycetaceae</taxon>
        <taxon>Histoplasma</taxon>
    </lineage>
</organism>